<evidence type="ECO:0000256" key="9">
    <source>
        <dbReference type="SAM" id="MobiDB-lite"/>
    </source>
</evidence>
<dbReference type="Gene3D" id="3.10.10.10">
    <property type="entry name" value="HIV Type 1 Reverse Transcriptase, subunit A, domain 1"/>
    <property type="match status" value="1"/>
</dbReference>
<proteinExistence type="predicted"/>
<feature type="region of interest" description="Disordered" evidence="9">
    <location>
        <begin position="335"/>
        <end position="390"/>
    </location>
</feature>
<keyword evidence="4" id="KW-0540">Nuclease</keyword>
<dbReference type="EC" id="2.7.7.49" evidence="1"/>
<feature type="domain" description="Reverse transcriptase" evidence="10">
    <location>
        <begin position="1073"/>
        <end position="1277"/>
    </location>
</feature>
<dbReference type="InterPro" id="IPR050951">
    <property type="entry name" value="Retrovirus_Pol_polyprotein"/>
</dbReference>
<keyword evidence="3" id="KW-0548">Nucleotidyltransferase</keyword>
<dbReference type="FunFam" id="3.10.20.370:FF:000001">
    <property type="entry name" value="Retrovirus-related Pol polyprotein from transposon 17.6-like protein"/>
    <property type="match status" value="1"/>
</dbReference>
<feature type="region of interest" description="Disordered" evidence="9">
    <location>
        <begin position="221"/>
        <end position="268"/>
    </location>
</feature>
<evidence type="ECO:0000256" key="6">
    <source>
        <dbReference type="ARBA" id="ARBA00022801"/>
    </source>
</evidence>
<keyword evidence="12" id="KW-1185">Reference proteome</keyword>
<dbReference type="InterPro" id="IPR000477">
    <property type="entry name" value="RT_dom"/>
</dbReference>
<dbReference type="Proteomes" id="UP001231189">
    <property type="component" value="Unassembled WGS sequence"/>
</dbReference>
<evidence type="ECO:0000256" key="3">
    <source>
        <dbReference type="ARBA" id="ARBA00022695"/>
    </source>
</evidence>
<evidence type="ECO:0000313" key="12">
    <source>
        <dbReference type="Proteomes" id="UP001231189"/>
    </source>
</evidence>
<protein>
    <recommendedName>
        <fullName evidence="1">RNA-directed DNA polymerase</fullName>
        <ecNumber evidence="1">2.7.7.49</ecNumber>
    </recommendedName>
</protein>
<dbReference type="Gene3D" id="3.30.70.270">
    <property type="match status" value="2"/>
</dbReference>
<dbReference type="PROSITE" id="PS50878">
    <property type="entry name" value="RT_POL"/>
    <property type="match status" value="1"/>
</dbReference>
<evidence type="ECO:0000256" key="7">
    <source>
        <dbReference type="ARBA" id="ARBA00022918"/>
    </source>
</evidence>
<keyword evidence="6" id="KW-0378">Hydrolase</keyword>
<evidence type="ECO:0000313" key="11">
    <source>
        <dbReference type="EMBL" id="KAK1627021.1"/>
    </source>
</evidence>
<dbReference type="EMBL" id="JAUUTY010000005">
    <property type="protein sequence ID" value="KAK1627021.1"/>
    <property type="molecule type" value="Genomic_DNA"/>
</dbReference>
<accession>A0AAD8RJB6</accession>
<dbReference type="SUPFAM" id="SSF56672">
    <property type="entry name" value="DNA/RNA polymerases"/>
    <property type="match status" value="1"/>
</dbReference>
<dbReference type="GO" id="GO:0016787">
    <property type="term" value="F:hydrolase activity"/>
    <property type="evidence" value="ECO:0007669"/>
    <property type="project" value="UniProtKB-KW"/>
</dbReference>
<evidence type="ECO:0000256" key="5">
    <source>
        <dbReference type="ARBA" id="ARBA00022759"/>
    </source>
</evidence>
<keyword evidence="8" id="KW-0175">Coiled coil</keyword>
<keyword evidence="2" id="KW-0808">Transferase</keyword>
<feature type="coiled-coil region" evidence="8">
    <location>
        <begin position="1520"/>
        <end position="1561"/>
    </location>
</feature>
<dbReference type="PANTHER" id="PTHR37984">
    <property type="entry name" value="PROTEIN CBG26694"/>
    <property type="match status" value="1"/>
</dbReference>
<dbReference type="CDD" id="cd01647">
    <property type="entry name" value="RT_LTR"/>
    <property type="match status" value="1"/>
</dbReference>
<name>A0AAD8RJB6_LOLMU</name>
<organism evidence="11 12">
    <name type="scientific">Lolium multiflorum</name>
    <name type="common">Italian ryegrass</name>
    <name type="synonym">Lolium perenne subsp. multiflorum</name>
    <dbReference type="NCBI Taxonomy" id="4521"/>
    <lineage>
        <taxon>Eukaryota</taxon>
        <taxon>Viridiplantae</taxon>
        <taxon>Streptophyta</taxon>
        <taxon>Embryophyta</taxon>
        <taxon>Tracheophyta</taxon>
        <taxon>Spermatophyta</taxon>
        <taxon>Magnoliopsida</taxon>
        <taxon>Liliopsida</taxon>
        <taxon>Poales</taxon>
        <taxon>Poaceae</taxon>
        <taxon>BOP clade</taxon>
        <taxon>Pooideae</taxon>
        <taxon>Poodae</taxon>
        <taxon>Poeae</taxon>
        <taxon>Poeae Chloroplast Group 2 (Poeae type)</taxon>
        <taxon>Loliodinae</taxon>
        <taxon>Loliinae</taxon>
        <taxon>Lolium</taxon>
    </lineage>
</organism>
<dbReference type="Gene3D" id="2.40.70.10">
    <property type="entry name" value="Acid Proteases"/>
    <property type="match status" value="1"/>
</dbReference>
<comment type="caution">
    <text evidence="11">The sequence shown here is derived from an EMBL/GenBank/DDBJ whole genome shotgun (WGS) entry which is preliminary data.</text>
</comment>
<dbReference type="InterPro" id="IPR043502">
    <property type="entry name" value="DNA/RNA_pol_sf"/>
</dbReference>
<dbReference type="GO" id="GO:0003964">
    <property type="term" value="F:RNA-directed DNA polymerase activity"/>
    <property type="evidence" value="ECO:0007669"/>
    <property type="project" value="UniProtKB-KW"/>
</dbReference>
<evidence type="ECO:0000259" key="10">
    <source>
        <dbReference type="PROSITE" id="PS50878"/>
    </source>
</evidence>
<dbReference type="CDD" id="cd00303">
    <property type="entry name" value="retropepsin_like"/>
    <property type="match status" value="1"/>
</dbReference>
<feature type="compositionally biased region" description="Basic and acidic residues" evidence="9">
    <location>
        <begin position="373"/>
        <end position="389"/>
    </location>
</feature>
<dbReference type="InterPro" id="IPR005162">
    <property type="entry name" value="Retrotrans_gag_dom"/>
</dbReference>
<gene>
    <name evidence="11" type="ORF">QYE76_001336</name>
</gene>
<evidence type="ECO:0000256" key="4">
    <source>
        <dbReference type="ARBA" id="ARBA00022722"/>
    </source>
</evidence>
<keyword evidence="5" id="KW-0255">Endonuclease</keyword>
<keyword evidence="7" id="KW-0695">RNA-directed DNA polymerase</keyword>
<dbReference type="Pfam" id="PF17917">
    <property type="entry name" value="RT_RNaseH"/>
    <property type="match status" value="1"/>
</dbReference>
<dbReference type="Pfam" id="PF00078">
    <property type="entry name" value="RVT_1"/>
    <property type="match status" value="1"/>
</dbReference>
<sequence length="1608" mass="182039">MDACAYLEEPIIMTFGEFRFGVNKEGSYRLEVPISSEFSAVDSNFSSSDEEFSSPRFVDSKASGKLAKIFSNTSFESSADSFISSDSESVDSFNFIDKSVAIGKVFTTLYDGVTNLDKNQYTKYHQICAIEEAGTSEPQTSEAFDDLGNPYVDPADLRTGLGTKYAGSSTRAKVQLPQAAWDRAARAMDGSEPMNTTATVQELQAYQYRLARVSRELEKQTASLNRRKEAASASSRRRAELSRLSGTSGDSHREARRRAMSRLQNIPEAERGSIIQNLDMSFMSIDERGNIIPKTPEAGYMATQAYILASRPPPGDPREPLFNMAMAGVGVMGTAFATTPPEENPRRNSPRPNTAVQDPPRTSGARDTAVQVRVDRARQERRERQHSPELADEDMCGLPCFTRRVRKTRVPKGFKLPENFKKFDGLQDPEDWLVDYLEMVKLVGGTRATAMQSIQVHLSGAARSWIKKLPLNSIDSWDNFEDIFVKNFRSTCKKPASLEELRACRQKHDESMRKYIQRWNIIKNSAEDISDERAIDAFVAGIRREDLTKMYSRLCGAENTREKRALRRAGIRRGNSLPEGEIDAIAIVIELDIISIIIIIISTIYTAITTAAPRHRSFMDTDKFRNMSATYGLDSQVVANLYKAFASHYELPKKNFDKYHEPYKDKVDSSVNKCVVIETVDNVIPEAYIEKTPFPAKMKEYSVISSAVNKSEKKPKEPEEQIKIEPAVAIVKDLVTENVEDGHIIFCEDASNIVSHPNKSKQVSVPMLSVRIGDHCYYGLCDIGASVSAIPYELYTEIMHEIGSCELEDIDVVIHLANRETISPIGIVRDVEVLCGKIKYPADFLVLGSAASDHCPIIFGRPFLNTCGAIIDCKKEKILTRFAGEPYEFNFSKFTKTPYKADLPSNDFKMEQCASIVLVPNNPLQQHLENSESEAFRKERDELEEIFLRQPILKHDLPVEDLGTTPPPKEDPVFDLKPLPDNLKYAHIDDKKIYPVIISSKLSEIEEERLLEILKKHRGAIGYTLDDLKGISPSICQHAINMEEDAKPVVEHQRRLIPKMKEVVRNEVLKLLEAGIIYPIADSRWVSPVHCVPKKGGMTVVPNDNDELIPQRIVVGYRMCIDFRKVNKVTKKDHYPLPFIDQMLERLSKNTHFCFLDGYSGFSQIAVKAKDQEKTTFTCPYGTYAYRRMPFGLCNAPATFQRCMSAIFHGFCESIVEVFMDDFSVYGNSFDNCLRNLDKVLQRCEETNLVLNWEKCHFMVNEGIVLGHKISERGIEVDRAKVEAIEKMPYPRDVKGIRSVLGHAGFYRRFIKDFSKISKPLTNLLQKDVPFVFDDDCKEAFETLKKALTTAPVVEPPDWNLPFEIMCDASDFAVGAVLGQRVDKKLNVIHYASKTLDAAQRNYATTEKELLAVVFACDKFRPYIVDSKVTIHTDHAAIRYLMTKKDAKPRLIRWVLLLQEFDLHIIDRKGADNPVADNLSRLENIAYDPVPVNDSFPNEQLAVIKGALPPALDLDSFPCVEEAIRVADEFCDQYRALRREVEILQEENQRLRRMLEYYSNLSTRPSPPHSGNNESLQVLVQNYKIEKLKLKEILMKRERNPSPSSPKE</sequence>
<dbReference type="InterPro" id="IPR043128">
    <property type="entry name" value="Rev_trsase/Diguanyl_cyclase"/>
</dbReference>
<dbReference type="GO" id="GO:0004519">
    <property type="term" value="F:endonuclease activity"/>
    <property type="evidence" value="ECO:0007669"/>
    <property type="project" value="UniProtKB-KW"/>
</dbReference>
<evidence type="ECO:0000256" key="1">
    <source>
        <dbReference type="ARBA" id="ARBA00012493"/>
    </source>
</evidence>
<evidence type="ECO:0000256" key="2">
    <source>
        <dbReference type="ARBA" id="ARBA00022679"/>
    </source>
</evidence>
<reference evidence="11" key="1">
    <citation type="submission" date="2023-07" db="EMBL/GenBank/DDBJ databases">
        <title>A chromosome-level genome assembly of Lolium multiflorum.</title>
        <authorList>
            <person name="Chen Y."/>
            <person name="Copetti D."/>
            <person name="Kolliker R."/>
            <person name="Studer B."/>
        </authorList>
    </citation>
    <scope>NUCLEOTIDE SEQUENCE</scope>
    <source>
        <strain evidence="11">02402/16</strain>
        <tissue evidence="11">Leaf</tissue>
    </source>
</reference>
<dbReference type="InterPro" id="IPR021109">
    <property type="entry name" value="Peptidase_aspartic_dom_sf"/>
</dbReference>
<dbReference type="PANTHER" id="PTHR37984:SF5">
    <property type="entry name" value="PROTEIN NYNRIN-LIKE"/>
    <property type="match status" value="1"/>
</dbReference>
<evidence type="ECO:0000256" key="8">
    <source>
        <dbReference type="SAM" id="Coils"/>
    </source>
</evidence>
<dbReference type="CDD" id="cd09274">
    <property type="entry name" value="RNase_HI_RT_Ty3"/>
    <property type="match status" value="1"/>
</dbReference>
<dbReference type="InterPro" id="IPR041373">
    <property type="entry name" value="RT_RNaseH"/>
</dbReference>
<dbReference type="FunFam" id="3.30.70.270:FF:000026">
    <property type="entry name" value="Transposon Ty3-G Gag-Pol polyprotein"/>
    <property type="match status" value="1"/>
</dbReference>
<dbReference type="Pfam" id="PF03732">
    <property type="entry name" value="Retrotrans_gag"/>
    <property type="match status" value="1"/>
</dbReference>
<dbReference type="SUPFAM" id="SSF50630">
    <property type="entry name" value="Acid proteases"/>
    <property type="match status" value="1"/>
</dbReference>